<feature type="coiled-coil region" evidence="1">
    <location>
        <begin position="205"/>
        <end position="258"/>
    </location>
</feature>
<dbReference type="CDD" id="cd12797">
    <property type="entry name" value="M23_peptidase"/>
    <property type="match status" value="1"/>
</dbReference>
<reference evidence="4" key="2">
    <citation type="submission" date="2020-09" db="EMBL/GenBank/DDBJ databases">
        <authorList>
            <person name="Sun Q."/>
            <person name="Kim S."/>
        </authorList>
    </citation>
    <scope>NUCLEOTIDE SEQUENCE</scope>
    <source>
        <strain evidence="4">KCTC 12711</strain>
    </source>
</reference>
<evidence type="ECO:0000313" key="5">
    <source>
        <dbReference type="Proteomes" id="UP000614811"/>
    </source>
</evidence>
<evidence type="ECO:0000259" key="3">
    <source>
        <dbReference type="Pfam" id="PF01551"/>
    </source>
</evidence>
<feature type="chain" id="PRO_5037226213" description="M23ase beta-sheet core domain-containing protein" evidence="2">
    <location>
        <begin position="24"/>
        <end position="405"/>
    </location>
</feature>
<gene>
    <name evidence="4" type="ORF">GCM10008090_25240</name>
</gene>
<dbReference type="Proteomes" id="UP000614811">
    <property type="component" value="Unassembled WGS sequence"/>
</dbReference>
<accession>A0A918VPX9</accession>
<dbReference type="EMBL" id="BMXA01000004">
    <property type="protein sequence ID" value="GHA14412.1"/>
    <property type="molecule type" value="Genomic_DNA"/>
</dbReference>
<dbReference type="InterPro" id="IPR016047">
    <property type="entry name" value="M23ase_b-sheet_dom"/>
</dbReference>
<dbReference type="Gene3D" id="6.10.250.3150">
    <property type="match status" value="1"/>
</dbReference>
<feature type="domain" description="M23ase beta-sheet core" evidence="3">
    <location>
        <begin position="307"/>
        <end position="400"/>
    </location>
</feature>
<dbReference type="PANTHER" id="PTHR21666">
    <property type="entry name" value="PEPTIDASE-RELATED"/>
    <property type="match status" value="1"/>
</dbReference>
<dbReference type="RefSeq" id="WP_189401797.1">
    <property type="nucleotide sequence ID" value="NZ_BMXA01000004.1"/>
</dbReference>
<feature type="coiled-coil region" evidence="1">
    <location>
        <begin position="54"/>
        <end position="109"/>
    </location>
</feature>
<dbReference type="Gene3D" id="2.70.70.10">
    <property type="entry name" value="Glucose Permease (Domain IIA)"/>
    <property type="match status" value="1"/>
</dbReference>
<comment type="caution">
    <text evidence="4">The sequence shown here is derived from an EMBL/GenBank/DDBJ whole genome shotgun (WGS) entry which is preliminary data.</text>
</comment>
<evidence type="ECO:0000256" key="2">
    <source>
        <dbReference type="SAM" id="SignalP"/>
    </source>
</evidence>
<name>A0A918VPX9_9GAMM</name>
<protein>
    <recommendedName>
        <fullName evidence="3">M23ase beta-sheet core domain-containing protein</fullName>
    </recommendedName>
</protein>
<organism evidence="4 5">
    <name type="scientific">Arenicella chitinivorans</name>
    <dbReference type="NCBI Taxonomy" id="1329800"/>
    <lineage>
        <taxon>Bacteria</taxon>
        <taxon>Pseudomonadati</taxon>
        <taxon>Pseudomonadota</taxon>
        <taxon>Gammaproteobacteria</taxon>
        <taxon>Arenicellales</taxon>
        <taxon>Arenicellaceae</taxon>
        <taxon>Arenicella</taxon>
    </lineage>
</organism>
<dbReference type="GO" id="GO:0004222">
    <property type="term" value="F:metalloendopeptidase activity"/>
    <property type="evidence" value="ECO:0007669"/>
    <property type="project" value="TreeGrafter"/>
</dbReference>
<sequence>MLYVARRLTFILVSFGFALTAQANDEQTYRKSIDRIGGEIKQISRNLNANKKLLKTERDELLAVEQKLVKLKTQINEVAKEITRRQAEIESLDEKIAAAREDQQNHRDVLAKLLLSRYKQGRRDYVQKVLNQENPYAVGRLANYHYYFTEAIQQRYSELETLIGQSQALHTEHQKALSDLVSKREEQSQLQSQWQTSQRERAATVEKLNRKVGDSTEKLVQLKKDRARLNSLLTQIAKQAAEMRRLDAERQKQAAEQARQQGKQVTRVERPAVDGGFLKQRGRLTFPVSGAVKTRFGSRLPESGMRSDGMFFNTPEPKQVRSIFRGRVLFADFLKGYGLLMIVDHGDQHISLYGHNEVLYKRVGDMVDTNEVIGKTGVTGGLKSPGLYFEIRKNADPVDPAVWCQ</sequence>
<dbReference type="FunFam" id="2.70.70.10:FF:000003">
    <property type="entry name" value="Murein hydrolase activator EnvC"/>
    <property type="match status" value="1"/>
</dbReference>
<dbReference type="InterPro" id="IPR011055">
    <property type="entry name" value="Dup_hybrid_motif"/>
</dbReference>
<keyword evidence="2" id="KW-0732">Signal</keyword>
<dbReference type="PANTHER" id="PTHR21666:SF270">
    <property type="entry name" value="MUREIN HYDROLASE ACTIVATOR ENVC"/>
    <property type="match status" value="1"/>
</dbReference>
<dbReference type="Pfam" id="PF01551">
    <property type="entry name" value="Peptidase_M23"/>
    <property type="match status" value="1"/>
</dbReference>
<dbReference type="SUPFAM" id="SSF51261">
    <property type="entry name" value="Duplicated hybrid motif"/>
    <property type="match status" value="1"/>
</dbReference>
<evidence type="ECO:0000313" key="4">
    <source>
        <dbReference type="EMBL" id="GHA14412.1"/>
    </source>
</evidence>
<evidence type="ECO:0000256" key="1">
    <source>
        <dbReference type="SAM" id="Coils"/>
    </source>
</evidence>
<feature type="signal peptide" evidence="2">
    <location>
        <begin position="1"/>
        <end position="23"/>
    </location>
</feature>
<keyword evidence="5" id="KW-1185">Reference proteome</keyword>
<keyword evidence="1" id="KW-0175">Coiled coil</keyword>
<dbReference type="InterPro" id="IPR050570">
    <property type="entry name" value="Cell_wall_metabolism_enzyme"/>
</dbReference>
<reference evidence="4" key="1">
    <citation type="journal article" date="2014" name="Int. J. Syst. Evol. Microbiol.">
        <title>Complete genome sequence of Corynebacterium casei LMG S-19264T (=DSM 44701T), isolated from a smear-ripened cheese.</title>
        <authorList>
            <consortium name="US DOE Joint Genome Institute (JGI-PGF)"/>
            <person name="Walter F."/>
            <person name="Albersmeier A."/>
            <person name="Kalinowski J."/>
            <person name="Ruckert C."/>
        </authorList>
    </citation>
    <scope>NUCLEOTIDE SEQUENCE</scope>
    <source>
        <strain evidence="4">KCTC 12711</strain>
    </source>
</reference>
<proteinExistence type="predicted"/>
<dbReference type="AlphaFoldDB" id="A0A918VPX9"/>